<sequence>MYDYRELERACTQEGCPLCRLIAEGVTRYLESWKYEHFTDVEVREELRRSRGFCGQHTRQLVQMGAALPLAQSYHDIVTDTLEQLEQTNGSPGARGLLSRIFEKRTGRHLCPACHQEEKITARTIDTLRQALGNDEFYACFEASDGLCLDHFQEACTLRVAEISGHWLSRLRQAQLACLRRLEAELSEFIRKHDYRYQGEASGSEAGSWKKAAGLVAGWEQLQQKL</sequence>
<evidence type="ECO:0000313" key="1">
    <source>
        <dbReference type="EMBL" id="PZW25435.1"/>
    </source>
</evidence>
<name>A0A326UF98_THEHA</name>
<comment type="caution">
    <text evidence="1">The sequence shown here is derived from an EMBL/GenBank/DDBJ whole genome shotgun (WGS) entry which is preliminary data.</text>
</comment>
<dbReference type="Proteomes" id="UP000248806">
    <property type="component" value="Unassembled WGS sequence"/>
</dbReference>
<proteinExistence type="predicted"/>
<organism evidence="1 2">
    <name type="scientific">Thermosporothrix hazakensis</name>
    <dbReference type="NCBI Taxonomy" id="644383"/>
    <lineage>
        <taxon>Bacteria</taxon>
        <taxon>Bacillati</taxon>
        <taxon>Chloroflexota</taxon>
        <taxon>Ktedonobacteria</taxon>
        <taxon>Ktedonobacterales</taxon>
        <taxon>Thermosporotrichaceae</taxon>
        <taxon>Thermosporothrix</taxon>
    </lineage>
</organism>
<gene>
    <name evidence="1" type="ORF">EI42_04279</name>
</gene>
<evidence type="ECO:0000313" key="2">
    <source>
        <dbReference type="Proteomes" id="UP000248806"/>
    </source>
</evidence>
<dbReference type="OrthoDB" id="9810814at2"/>
<dbReference type="AlphaFoldDB" id="A0A326UF98"/>
<accession>A0A326UF98</accession>
<dbReference type="EMBL" id="QKUF01000018">
    <property type="protein sequence ID" value="PZW25435.1"/>
    <property type="molecule type" value="Genomic_DNA"/>
</dbReference>
<dbReference type="RefSeq" id="WP_111324614.1">
    <property type="nucleotide sequence ID" value="NZ_BIFX01000001.1"/>
</dbReference>
<dbReference type="Pfam" id="PF19538">
    <property type="entry name" value="DUF6062"/>
    <property type="match status" value="1"/>
</dbReference>
<protein>
    <submittedName>
        <fullName evidence="1">Uncharacterized protein</fullName>
    </submittedName>
</protein>
<keyword evidence="2" id="KW-1185">Reference proteome</keyword>
<dbReference type="InterPro" id="IPR045706">
    <property type="entry name" value="DUF6062"/>
</dbReference>
<reference evidence="1 2" key="1">
    <citation type="submission" date="2018-06" db="EMBL/GenBank/DDBJ databases">
        <title>Genomic Encyclopedia of Archaeal and Bacterial Type Strains, Phase II (KMG-II): from individual species to whole genera.</title>
        <authorList>
            <person name="Goeker M."/>
        </authorList>
    </citation>
    <scope>NUCLEOTIDE SEQUENCE [LARGE SCALE GENOMIC DNA]</scope>
    <source>
        <strain evidence="1 2">ATCC BAA-1881</strain>
    </source>
</reference>